<comment type="caution">
    <text evidence="2">The sequence shown here is derived from an EMBL/GenBank/DDBJ whole genome shotgun (WGS) entry which is preliminary data.</text>
</comment>
<organism evidence="2 3">
    <name type="scientific">Purpureocillium lilacinum</name>
    <name type="common">Paecilomyces lilacinus</name>
    <dbReference type="NCBI Taxonomy" id="33203"/>
    <lineage>
        <taxon>Eukaryota</taxon>
        <taxon>Fungi</taxon>
        <taxon>Dikarya</taxon>
        <taxon>Ascomycota</taxon>
        <taxon>Pezizomycotina</taxon>
        <taxon>Sordariomycetes</taxon>
        <taxon>Hypocreomycetidae</taxon>
        <taxon>Hypocreales</taxon>
        <taxon>Ophiocordycipitaceae</taxon>
        <taxon>Purpureocillium</taxon>
    </lineage>
</organism>
<evidence type="ECO:0008006" key="4">
    <source>
        <dbReference type="Google" id="ProtNLM"/>
    </source>
</evidence>
<accession>A0ABR0BCV6</accession>
<keyword evidence="3" id="KW-1185">Reference proteome</keyword>
<proteinExistence type="predicted"/>
<feature type="compositionally biased region" description="Polar residues" evidence="1">
    <location>
        <begin position="127"/>
        <end position="150"/>
    </location>
</feature>
<evidence type="ECO:0000313" key="2">
    <source>
        <dbReference type="EMBL" id="KAK4066077.1"/>
    </source>
</evidence>
<feature type="region of interest" description="Disordered" evidence="1">
    <location>
        <begin position="101"/>
        <end position="150"/>
    </location>
</feature>
<dbReference type="Proteomes" id="UP001287286">
    <property type="component" value="Unassembled WGS sequence"/>
</dbReference>
<evidence type="ECO:0000313" key="3">
    <source>
        <dbReference type="Proteomes" id="UP001287286"/>
    </source>
</evidence>
<feature type="compositionally biased region" description="Polar residues" evidence="1">
    <location>
        <begin position="101"/>
        <end position="116"/>
    </location>
</feature>
<protein>
    <recommendedName>
        <fullName evidence="4">Reverse transcriptase</fullName>
    </recommendedName>
</protein>
<name>A0ABR0BCV6_PURLI</name>
<evidence type="ECO:0000256" key="1">
    <source>
        <dbReference type="SAM" id="MobiDB-lite"/>
    </source>
</evidence>
<dbReference type="EMBL" id="JAWRVI010000391">
    <property type="protein sequence ID" value="KAK4066077.1"/>
    <property type="molecule type" value="Genomic_DNA"/>
</dbReference>
<feature type="region of interest" description="Disordered" evidence="1">
    <location>
        <begin position="1"/>
        <end position="50"/>
    </location>
</feature>
<feature type="compositionally biased region" description="Low complexity" evidence="1">
    <location>
        <begin position="28"/>
        <end position="37"/>
    </location>
</feature>
<gene>
    <name evidence="2" type="ORF">Purlil1_13973</name>
</gene>
<reference evidence="2 3" key="1">
    <citation type="journal article" date="2024" name="Microbiol. Resour. Announc.">
        <title>Genome annotations for the ascomycete fungi Trichoderma harzianum, Trichoderma aggressivum, and Purpureocillium lilacinum.</title>
        <authorList>
            <person name="Beijen E.P.W."/>
            <person name="Ohm R.A."/>
        </authorList>
    </citation>
    <scope>NUCLEOTIDE SEQUENCE [LARGE SCALE GENOMIC DNA]</scope>
    <source>
        <strain evidence="2 3">CBS 150709</strain>
    </source>
</reference>
<sequence length="299" mass="32538">MPSEKGSLGGDEAARDAVRATNKRVRRSSSSGSEPGSTFVVRSETADEESERALLCKVLEKLKDLENGSINQQRLIHKLEQEVVDTKEELQKVRQQLQTLQASVKPKANSQVQSGPRASYADAVRTPPNSQPTSPRSLSSMRTNTPSSTDTLHCTIDTSRVEEQNQVEAQVGNIRRAIETEVKVREGHEAWRCAAVIKDPKNAHRVRIVCRDEAELRRVKEAAGEGGGGKGRVDSVNRSAVLDSDGNFLTGAAEALGKENDVTIAKISWLSKKDCGKAYGSMVIYVTKGSVALHVCMTN</sequence>